<evidence type="ECO:0000313" key="2">
    <source>
        <dbReference type="EMBL" id="RMB81366.1"/>
    </source>
</evidence>
<comment type="caution">
    <text evidence="2">The sequence shown here is derived from an EMBL/GenBank/DDBJ whole genome shotgun (WGS) entry which is preliminary data.</text>
</comment>
<name>A0A3M0IHH6_9ACTN</name>
<keyword evidence="3" id="KW-1185">Reference proteome</keyword>
<sequence length="131" mass="14534">MAFGGPRRIQRRRTKGWRAPHGAVYVGRGSKWGNPFVLAPAASLRGGVLDMWAVEYQGRRLARWDDSAAARADAADRYARWIREAKQAGLAKAARAELIDRDLMCWCSLPEPGQPDHCHATVLLELANQPA</sequence>
<protein>
    <recommendedName>
        <fullName evidence="1">DUF4326 domain-containing protein</fullName>
    </recommendedName>
</protein>
<evidence type="ECO:0000259" key="1">
    <source>
        <dbReference type="Pfam" id="PF14216"/>
    </source>
</evidence>
<accession>A0A3M0IHH6</accession>
<dbReference type="OrthoDB" id="3483205at2"/>
<dbReference type="AlphaFoldDB" id="A0A3M0IHH6"/>
<feature type="domain" description="DUF4326" evidence="1">
    <location>
        <begin position="13"/>
        <end position="125"/>
    </location>
</feature>
<proteinExistence type="predicted"/>
<dbReference type="EMBL" id="PENI01000032">
    <property type="protein sequence ID" value="RMB81366.1"/>
    <property type="molecule type" value="Genomic_DNA"/>
</dbReference>
<dbReference type="InterPro" id="IPR025475">
    <property type="entry name" value="DUF4326"/>
</dbReference>
<dbReference type="Pfam" id="PF14216">
    <property type="entry name" value="DUF4326"/>
    <property type="match status" value="1"/>
</dbReference>
<dbReference type="Proteomes" id="UP000270471">
    <property type="component" value="Unassembled WGS sequence"/>
</dbReference>
<evidence type="ECO:0000313" key="3">
    <source>
        <dbReference type="Proteomes" id="UP000270471"/>
    </source>
</evidence>
<gene>
    <name evidence="2" type="ORF">CTZ28_35460</name>
</gene>
<reference evidence="2 3" key="1">
    <citation type="submission" date="2017-11" db="EMBL/GenBank/DDBJ databases">
        <title>Draft genome of actinobacteria isolated from guarana (Paullinia cupana (Mart.) Ducke.</title>
        <authorList>
            <person name="Siqueira K.A."/>
            <person name="Liotti R.G."/>
            <person name="Mendes T.A.O."/>
            <person name="Soares M.A."/>
        </authorList>
    </citation>
    <scope>NUCLEOTIDE SEQUENCE [LARGE SCALE GENOMIC DNA]</scope>
    <source>
        <strain evidence="2 3">193</strain>
    </source>
</reference>
<organism evidence="2 3">
    <name type="scientific">Streptomyces shenzhenensis</name>
    <dbReference type="NCBI Taxonomy" id="943815"/>
    <lineage>
        <taxon>Bacteria</taxon>
        <taxon>Bacillati</taxon>
        <taxon>Actinomycetota</taxon>
        <taxon>Actinomycetes</taxon>
        <taxon>Kitasatosporales</taxon>
        <taxon>Streptomycetaceae</taxon>
        <taxon>Streptomyces</taxon>
    </lineage>
</organism>